<comment type="caution">
    <text evidence="10">The sequence shown here is derived from an EMBL/GenBank/DDBJ whole genome shotgun (WGS) entry which is preliminary data.</text>
</comment>
<gene>
    <name evidence="10" type="ORF">Pcinc_010723</name>
</gene>
<evidence type="ECO:0000256" key="6">
    <source>
        <dbReference type="ARBA" id="ARBA00023170"/>
    </source>
</evidence>
<protein>
    <recommendedName>
        <fullName evidence="12">Solute carrier family 40 protein</fullName>
    </recommendedName>
</protein>
<evidence type="ECO:0000256" key="3">
    <source>
        <dbReference type="ARBA" id="ARBA00022692"/>
    </source>
</evidence>
<evidence type="ECO:0000256" key="9">
    <source>
        <dbReference type="SAM" id="SignalP"/>
    </source>
</evidence>
<proteinExistence type="predicted"/>
<comment type="subcellular location">
    <subcellularLocation>
        <location evidence="1">Cell membrane</location>
        <topology evidence="1">Multi-pass membrane protein</topology>
    </subcellularLocation>
</comment>
<name>A0AAE1KUA8_PETCI</name>
<keyword evidence="4 8" id="KW-1133">Transmembrane helix</keyword>
<dbReference type="AlphaFoldDB" id="A0AAE1KUA8"/>
<evidence type="ECO:0000256" key="4">
    <source>
        <dbReference type="ARBA" id="ARBA00022989"/>
    </source>
</evidence>
<feature type="transmembrane region" description="Helical" evidence="8">
    <location>
        <begin position="161"/>
        <end position="180"/>
    </location>
</feature>
<dbReference type="PANTHER" id="PTHR42643">
    <property type="entry name" value="IONOTROPIC RECEPTOR 20A-RELATED"/>
    <property type="match status" value="1"/>
</dbReference>
<evidence type="ECO:0000313" key="11">
    <source>
        <dbReference type="Proteomes" id="UP001286313"/>
    </source>
</evidence>
<keyword evidence="9" id="KW-0732">Signal</keyword>
<dbReference type="InterPro" id="IPR052192">
    <property type="entry name" value="Insect_Ionotropic_Sensory_Rcpt"/>
</dbReference>
<dbReference type="PANTHER" id="PTHR42643:SF24">
    <property type="entry name" value="IONOTROPIC RECEPTOR 60A"/>
    <property type="match status" value="1"/>
</dbReference>
<feature type="signal peptide" evidence="9">
    <location>
        <begin position="1"/>
        <end position="15"/>
    </location>
</feature>
<dbReference type="GO" id="GO:0005886">
    <property type="term" value="C:plasma membrane"/>
    <property type="evidence" value="ECO:0007669"/>
    <property type="project" value="UniProtKB-SubCell"/>
</dbReference>
<evidence type="ECO:0000256" key="2">
    <source>
        <dbReference type="ARBA" id="ARBA00022475"/>
    </source>
</evidence>
<feature type="transmembrane region" description="Helical" evidence="8">
    <location>
        <begin position="192"/>
        <end position="215"/>
    </location>
</feature>
<organism evidence="10 11">
    <name type="scientific">Petrolisthes cinctipes</name>
    <name type="common">Flat porcelain crab</name>
    <dbReference type="NCBI Taxonomy" id="88211"/>
    <lineage>
        <taxon>Eukaryota</taxon>
        <taxon>Metazoa</taxon>
        <taxon>Ecdysozoa</taxon>
        <taxon>Arthropoda</taxon>
        <taxon>Crustacea</taxon>
        <taxon>Multicrustacea</taxon>
        <taxon>Malacostraca</taxon>
        <taxon>Eumalacostraca</taxon>
        <taxon>Eucarida</taxon>
        <taxon>Decapoda</taxon>
        <taxon>Pleocyemata</taxon>
        <taxon>Anomura</taxon>
        <taxon>Galatheoidea</taxon>
        <taxon>Porcellanidae</taxon>
        <taxon>Petrolisthes</taxon>
    </lineage>
</organism>
<reference evidence="10" key="1">
    <citation type="submission" date="2023-10" db="EMBL/GenBank/DDBJ databases">
        <title>Genome assemblies of two species of porcelain crab, Petrolisthes cinctipes and Petrolisthes manimaculis (Anomura: Porcellanidae).</title>
        <authorList>
            <person name="Angst P."/>
        </authorList>
    </citation>
    <scope>NUCLEOTIDE SEQUENCE</scope>
    <source>
        <strain evidence="10">PB745_01</strain>
        <tissue evidence="10">Gill</tissue>
    </source>
</reference>
<feature type="chain" id="PRO_5042268410" description="Solute carrier family 40 protein" evidence="9">
    <location>
        <begin position="16"/>
        <end position="236"/>
    </location>
</feature>
<dbReference type="EMBL" id="JAWQEG010000831">
    <property type="protein sequence ID" value="KAK3885069.1"/>
    <property type="molecule type" value="Genomic_DNA"/>
</dbReference>
<evidence type="ECO:0000256" key="7">
    <source>
        <dbReference type="ARBA" id="ARBA00023180"/>
    </source>
</evidence>
<dbReference type="Gene3D" id="1.10.287.70">
    <property type="match status" value="1"/>
</dbReference>
<evidence type="ECO:0008006" key="12">
    <source>
        <dbReference type="Google" id="ProtNLM"/>
    </source>
</evidence>
<evidence type="ECO:0000256" key="1">
    <source>
        <dbReference type="ARBA" id="ARBA00004651"/>
    </source>
</evidence>
<keyword evidence="11" id="KW-1185">Reference proteome</keyword>
<keyword evidence="7" id="KW-0325">Glycoprotein</keyword>
<evidence type="ECO:0000256" key="8">
    <source>
        <dbReference type="SAM" id="Phobius"/>
    </source>
</evidence>
<keyword evidence="2" id="KW-1003">Cell membrane</keyword>
<keyword evidence="5 8" id="KW-0472">Membrane</keyword>
<sequence length="236" mass="25737">MSSWIMLLMVRGCDCRGGPSPPMADVDGRTDAPTLPVTEPGLLLVLTIADSVGNVLDGRNIARDRCVTVTDQVEARKSFLASIVYVVLPSRLERWDYTHSFDYSPFCFALAKPVLKPSWLSCYYPLSHQVWIGIFISALVVCGTLVQITGSDMWRSQYGQLSTGAVIMEVLGSLLGQGLYGRLSTSRSNHMLVATWLVFGVVVGAGYRGSLIASLTLPRQPPRPETVEGLVTAVER</sequence>
<feature type="transmembrane region" description="Helical" evidence="8">
    <location>
        <begin position="130"/>
        <end position="149"/>
    </location>
</feature>
<evidence type="ECO:0000313" key="10">
    <source>
        <dbReference type="EMBL" id="KAK3885069.1"/>
    </source>
</evidence>
<evidence type="ECO:0000256" key="5">
    <source>
        <dbReference type="ARBA" id="ARBA00023136"/>
    </source>
</evidence>
<accession>A0AAE1KUA8</accession>
<keyword evidence="6" id="KW-0675">Receptor</keyword>
<dbReference type="Proteomes" id="UP001286313">
    <property type="component" value="Unassembled WGS sequence"/>
</dbReference>
<keyword evidence="3 8" id="KW-0812">Transmembrane</keyword>